<dbReference type="EMBL" id="JAAAID010001476">
    <property type="protein sequence ID" value="KAG0009861.1"/>
    <property type="molecule type" value="Genomic_DNA"/>
</dbReference>
<feature type="compositionally biased region" description="Basic residues" evidence="1">
    <location>
        <begin position="433"/>
        <end position="442"/>
    </location>
</feature>
<evidence type="ECO:0000256" key="1">
    <source>
        <dbReference type="SAM" id="MobiDB-lite"/>
    </source>
</evidence>
<name>A0A9P6MQ96_9FUNG</name>
<reference evidence="2" key="1">
    <citation type="journal article" date="2020" name="Fungal Divers.">
        <title>Resolving the Mortierellaceae phylogeny through synthesis of multi-gene phylogenetics and phylogenomics.</title>
        <authorList>
            <person name="Vandepol N."/>
            <person name="Liber J."/>
            <person name="Desiro A."/>
            <person name="Na H."/>
            <person name="Kennedy M."/>
            <person name="Barry K."/>
            <person name="Grigoriev I.V."/>
            <person name="Miller A.N."/>
            <person name="O'Donnell K."/>
            <person name="Stajich J.E."/>
            <person name="Bonito G."/>
        </authorList>
    </citation>
    <scope>NUCLEOTIDE SEQUENCE</scope>
    <source>
        <strain evidence="2">NRRL 2769</strain>
    </source>
</reference>
<feature type="region of interest" description="Disordered" evidence="1">
    <location>
        <begin position="343"/>
        <end position="387"/>
    </location>
</feature>
<proteinExistence type="predicted"/>
<accession>A0A9P6MQ96</accession>
<protein>
    <submittedName>
        <fullName evidence="2">Uncharacterized protein</fullName>
    </submittedName>
</protein>
<sequence>MILGQPTRMQGGERIAQFHVTSKQASLYCSEECRKADALACCAFHDCDHPDESKHHDHLRFCHHHRPAIRIPSIPLLNLNPRPSAEQQAHGQHQADEWTRFLQQQYSTQYHSHSAHTSTLRSVSHDRDYIGTSQPRINHYHHTHYPETQQRHQQQQQQSFLLTDNLPGVMCQQQIALQQMQMHQQKLAFHTRQRRSSYQAVSQPAGDTVTSLSSTSLSQPDYVREMQRTDDCEHPCMIRKNKVLPPPTLSHIIPVSISNPALLGPTAAPSSIRGGGGGNENSSSSSSSSSTPLSPSSPVSPSLSSAPCNVADGEDQEKSLSHAWPQMDKFFFPDHCCRTSACNASSRKGNTNNAKKGGNNNSKKSSNNKKKFVSELPPPPMSPNTQRDAAGCIALSASIWGAGWRQVEPLPESFVKTIQKSNLLWAGCEKERRPHARSHQRNRRDSDNHGYQGQGCNDNGNGSCRGIKVQGHRKCMSDSSSWATECSSRLPRSLQFID</sequence>
<evidence type="ECO:0000313" key="2">
    <source>
        <dbReference type="EMBL" id="KAG0009861.1"/>
    </source>
</evidence>
<dbReference type="Proteomes" id="UP000703661">
    <property type="component" value="Unassembled WGS sequence"/>
</dbReference>
<dbReference type="AlphaFoldDB" id="A0A9P6MQ96"/>
<organism evidence="2 3">
    <name type="scientific">Entomortierella chlamydospora</name>
    <dbReference type="NCBI Taxonomy" id="101097"/>
    <lineage>
        <taxon>Eukaryota</taxon>
        <taxon>Fungi</taxon>
        <taxon>Fungi incertae sedis</taxon>
        <taxon>Mucoromycota</taxon>
        <taxon>Mortierellomycotina</taxon>
        <taxon>Mortierellomycetes</taxon>
        <taxon>Mortierellales</taxon>
        <taxon>Mortierellaceae</taxon>
        <taxon>Entomortierella</taxon>
    </lineage>
</organism>
<evidence type="ECO:0000313" key="3">
    <source>
        <dbReference type="Proteomes" id="UP000703661"/>
    </source>
</evidence>
<feature type="region of interest" description="Disordered" evidence="1">
    <location>
        <begin position="266"/>
        <end position="320"/>
    </location>
</feature>
<feature type="compositionally biased region" description="Low complexity" evidence="1">
    <location>
        <begin position="348"/>
        <end position="365"/>
    </location>
</feature>
<keyword evidence="3" id="KW-1185">Reference proteome</keyword>
<feature type="region of interest" description="Disordered" evidence="1">
    <location>
        <begin position="429"/>
        <end position="457"/>
    </location>
</feature>
<feature type="compositionally biased region" description="Low complexity" evidence="1">
    <location>
        <begin position="282"/>
        <end position="305"/>
    </location>
</feature>
<gene>
    <name evidence="2" type="ORF">BGZ80_001985</name>
</gene>
<comment type="caution">
    <text evidence="2">The sequence shown here is derived from an EMBL/GenBank/DDBJ whole genome shotgun (WGS) entry which is preliminary data.</text>
</comment>